<evidence type="ECO:0000313" key="2">
    <source>
        <dbReference type="EMBL" id="MCR8825676.1"/>
    </source>
</evidence>
<keyword evidence="3" id="KW-1185">Reference proteome</keyword>
<name>A0ABT1YXS0_9RHOB</name>
<keyword evidence="1" id="KW-0812">Transmembrane</keyword>
<feature type="transmembrane region" description="Helical" evidence="1">
    <location>
        <begin position="65"/>
        <end position="86"/>
    </location>
</feature>
<comment type="caution">
    <text evidence="2">The sequence shown here is derived from an EMBL/GenBank/DDBJ whole genome shotgun (WGS) entry which is preliminary data.</text>
</comment>
<keyword evidence="1" id="KW-1133">Transmembrane helix</keyword>
<proteinExistence type="predicted"/>
<dbReference type="EMBL" id="JANKJG010000002">
    <property type="protein sequence ID" value="MCR8825676.1"/>
    <property type="molecule type" value="Genomic_DNA"/>
</dbReference>
<evidence type="ECO:0008006" key="4">
    <source>
        <dbReference type="Google" id="ProtNLM"/>
    </source>
</evidence>
<protein>
    <recommendedName>
        <fullName evidence="4">PH domain-containing protein</fullName>
    </recommendedName>
</protein>
<organism evidence="2 3">
    <name type="scientific">Pseudosulfitobacter koreensis</name>
    <dbReference type="NCBI Taxonomy" id="2968472"/>
    <lineage>
        <taxon>Bacteria</taxon>
        <taxon>Pseudomonadati</taxon>
        <taxon>Pseudomonadota</taxon>
        <taxon>Alphaproteobacteria</taxon>
        <taxon>Rhodobacterales</taxon>
        <taxon>Roseobacteraceae</taxon>
        <taxon>Pseudosulfitobacter</taxon>
    </lineage>
</organism>
<gene>
    <name evidence="2" type="ORF">NTA49_03925</name>
</gene>
<dbReference type="Proteomes" id="UP001165396">
    <property type="component" value="Unassembled WGS sequence"/>
</dbReference>
<dbReference type="RefSeq" id="WP_258293352.1">
    <property type="nucleotide sequence ID" value="NZ_JANKJG010000002.1"/>
</dbReference>
<accession>A0ABT1YXS0</accession>
<feature type="transmembrane region" description="Helical" evidence="1">
    <location>
        <begin position="35"/>
        <end position="53"/>
    </location>
</feature>
<reference evidence="2" key="1">
    <citation type="submission" date="2022-07" db="EMBL/GenBank/DDBJ databases">
        <title>Pseudosulfitobacter sp. strain AP-MA-4, whole genome sequence.</title>
        <authorList>
            <person name="Jiang Y."/>
        </authorList>
    </citation>
    <scope>NUCLEOTIDE SEQUENCE</scope>
    <source>
        <strain evidence="2">AP-MA-4</strain>
    </source>
</reference>
<evidence type="ECO:0000313" key="3">
    <source>
        <dbReference type="Proteomes" id="UP001165396"/>
    </source>
</evidence>
<keyword evidence="1" id="KW-0472">Membrane</keyword>
<sequence length="167" mass="17758">MTATPDYLCNHSETSRAILNAPIRSLDGACMVARMLLRIVGAGLVLAAAGLWISPGGGMTADLALIKLVLSLVAGFVGLALIQCWATPDAPEAEIDVMRSRVRLVRRGRGRAQVLHECSFAELGRVERRDDTVTLWDAGGRLLAEVAPADPGTLRFLVAGLRDAGKL</sequence>
<evidence type="ECO:0000256" key="1">
    <source>
        <dbReference type="SAM" id="Phobius"/>
    </source>
</evidence>